<sequence>MGIWPFKIFRKSEDKPSEFEVVREGKVELVVRTSEAEWLPRALELYRKKAPFTFIDDAGLGFDANDLGSAVSLMRAAKSKGGATIKTIVSVLTGLGLSGAGLWMVAAAIFDPEPTSKLGLLVAGGTLITLTGGLGTFHALGIKFVITGKDSKGSEFRIEPKD</sequence>
<feature type="transmembrane region" description="Helical" evidence="1">
    <location>
        <begin position="88"/>
        <end position="110"/>
    </location>
</feature>
<dbReference type="Proteomes" id="UP000809273">
    <property type="component" value="Unassembled WGS sequence"/>
</dbReference>
<evidence type="ECO:0000313" key="3">
    <source>
        <dbReference type="Proteomes" id="UP000809273"/>
    </source>
</evidence>
<evidence type="ECO:0000256" key="1">
    <source>
        <dbReference type="SAM" id="Phobius"/>
    </source>
</evidence>
<keyword evidence="1" id="KW-0812">Transmembrane</keyword>
<feature type="transmembrane region" description="Helical" evidence="1">
    <location>
        <begin position="122"/>
        <end position="146"/>
    </location>
</feature>
<reference evidence="2" key="1">
    <citation type="journal article" date="2021" name="Environ. Microbiol.">
        <title>Genomic characterization of three novel Desulfobacterota classes expand the metabolic and phylogenetic diversity of the phylum.</title>
        <authorList>
            <person name="Murphy C.L."/>
            <person name="Biggerstaff J."/>
            <person name="Eichhorn A."/>
            <person name="Ewing E."/>
            <person name="Shahan R."/>
            <person name="Soriano D."/>
            <person name="Stewart S."/>
            <person name="VanMol K."/>
            <person name="Walker R."/>
            <person name="Walters P."/>
            <person name="Elshahed M.S."/>
            <person name="Youssef N.H."/>
        </authorList>
    </citation>
    <scope>NUCLEOTIDE SEQUENCE</scope>
    <source>
        <strain evidence="2">Zod_Metabat.24</strain>
    </source>
</reference>
<keyword evidence="1" id="KW-0472">Membrane</keyword>
<evidence type="ECO:0000313" key="2">
    <source>
        <dbReference type="EMBL" id="MBN1572167.1"/>
    </source>
</evidence>
<keyword evidence="1" id="KW-1133">Transmembrane helix</keyword>
<dbReference type="EMBL" id="JAFGIX010000015">
    <property type="protein sequence ID" value="MBN1572167.1"/>
    <property type="molecule type" value="Genomic_DNA"/>
</dbReference>
<proteinExistence type="predicted"/>
<accession>A0A9D8KCW7</accession>
<reference evidence="2" key="2">
    <citation type="submission" date="2021-01" db="EMBL/GenBank/DDBJ databases">
        <authorList>
            <person name="Hahn C.R."/>
            <person name="Youssef N.H."/>
            <person name="Elshahed M."/>
        </authorList>
    </citation>
    <scope>NUCLEOTIDE SEQUENCE</scope>
    <source>
        <strain evidence="2">Zod_Metabat.24</strain>
    </source>
</reference>
<gene>
    <name evidence="2" type="ORF">JW984_03105</name>
</gene>
<name>A0A9D8KCW7_9DELT</name>
<organism evidence="2 3">
    <name type="scientific">Candidatus Zymogenus saltonus</name>
    <dbReference type="NCBI Taxonomy" id="2844893"/>
    <lineage>
        <taxon>Bacteria</taxon>
        <taxon>Deltaproteobacteria</taxon>
        <taxon>Candidatus Zymogenia</taxon>
        <taxon>Candidatus Zymogeniales</taxon>
        <taxon>Candidatus Zymogenaceae</taxon>
        <taxon>Candidatus Zymogenus</taxon>
    </lineage>
</organism>
<comment type="caution">
    <text evidence="2">The sequence shown here is derived from an EMBL/GenBank/DDBJ whole genome shotgun (WGS) entry which is preliminary data.</text>
</comment>
<dbReference type="AlphaFoldDB" id="A0A9D8KCW7"/>
<protein>
    <submittedName>
        <fullName evidence="2">Uncharacterized protein</fullName>
    </submittedName>
</protein>